<keyword evidence="9" id="KW-0472">Membrane</keyword>
<dbReference type="GO" id="GO:0015627">
    <property type="term" value="C:type II protein secretion system complex"/>
    <property type="evidence" value="ECO:0007669"/>
    <property type="project" value="InterPro"/>
</dbReference>
<keyword evidence="7" id="KW-0812">Transmembrane</keyword>
<dbReference type="Pfam" id="PF01203">
    <property type="entry name" value="T2SSN"/>
    <property type="match status" value="1"/>
</dbReference>
<evidence type="ECO:0000256" key="8">
    <source>
        <dbReference type="ARBA" id="ARBA00022927"/>
    </source>
</evidence>
<evidence type="ECO:0000256" key="5">
    <source>
        <dbReference type="ARBA" id="ARBA00022475"/>
    </source>
</evidence>
<reference evidence="11 12" key="1">
    <citation type="submission" date="2013-06" db="EMBL/GenBank/DDBJ databases">
        <title>The Genome Sequence of Acinetobacter rudis CIP 110305.</title>
        <authorList>
            <consortium name="The Broad Institute Genome Sequencing Platform"/>
            <consortium name="The Broad Institute Genome Sequencing Center for Infectious Disease"/>
            <person name="Cerqueira G."/>
            <person name="Feldgarden M."/>
            <person name="Courvalin P."/>
            <person name="Perichon B."/>
            <person name="Grillot-Courvalin C."/>
            <person name="Clermont D."/>
            <person name="Rocha E."/>
            <person name="Yoon E.-J."/>
            <person name="Nemec A."/>
            <person name="Young S.K."/>
            <person name="Zeng Q."/>
            <person name="Gargeya S."/>
            <person name="Fitzgerald M."/>
            <person name="Abouelleil A."/>
            <person name="Alvarado L."/>
            <person name="Berlin A.M."/>
            <person name="Chapman S.B."/>
            <person name="Dewar J."/>
            <person name="Goldberg J."/>
            <person name="Griggs A."/>
            <person name="Gujja S."/>
            <person name="Hansen M."/>
            <person name="Howarth C."/>
            <person name="Imamovic A."/>
            <person name="Larimer J."/>
            <person name="McCowan C."/>
            <person name="Murphy C."/>
            <person name="Pearson M."/>
            <person name="Priest M."/>
            <person name="Roberts A."/>
            <person name="Saif S."/>
            <person name="Shea T."/>
            <person name="Sykes S."/>
            <person name="Wortman J."/>
            <person name="Nusbaum C."/>
            <person name="Birren B."/>
        </authorList>
    </citation>
    <scope>NUCLEOTIDE SEQUENCE [LARGE SCALE GENOMIC DNA]</scope>
    <source>
        <strain evidence="11 12">CIP 110305</strain>
    </source>
</reference>
<keyword evidence="6" id="KW-0997">Cell inner membrane</keyword>
<evidence type="ECO:0000256" key="6">
    <source>
        <dbReference type="ARBA" id="ARBA00022519"/>
    </source>
</evidence>
<keyword evidence="12" id="KW-1185">Reference proteome</keyword>
<dbReference type="GO" id="GO:0015628">
    <property type="term" value="P:protein secretion by the type II secretion system"/>
    <property type="evidence" value="ECO:0007669"/>
    <property type="project" value="InterPro"/>
</dbReference>
<sequence>MTPMKKKPKNMKWWVIAVISFLVFVLLQVPASWLISKFYKDNQVLQNVSGNIWQGQADWRKGEIRGSIVWKTRPLDLFLLRSAANVEINSGKTQLKAIMGYGINKKIIVKDLNGQISPETLKTLVNWQWPANPIQLKNVQFDFKKNLGFSSADGELQWAGGELIYTFADRQDRMNMPSLNGQLQDVDGKLQLNIQDQRKQKMANIMLDPNMMLDVQLTQRLLMNVPSYDGKAGLDTFVVSTRKPLMQGGF</sequence>
<organism evidence="11 12">
    <name type="scientific">Acinetobacter rudis CIP 110305</name>
    <dbReference type="NCBI Taxonomy" id="421052"/>
    <lineage>
        <taxon>Bacteria</taxon>
        <taxon>Pseudomonadati</taxon>
        <taxon>Pseudomonadota</taxon>
        <taxon>Gammaproteobacteria</taxon>
        <taxon>Moraxellales</taxon>
        <taxon>Moraxellaceae</taxon>
        <taxon>Acinetobacter</taxon>
    </lineage>
</organism>
<proteinExistence type="inferred from homology"/>
<dbReference type="STRING" id="632955.GCA_000829675_00567"/>
<accession>S3MPR5</accession>
<dbReference type="Proteomes" id="UP000014568">
    <property type="component" value="Unassembled WGS sequence"/>
</dbReference>
<keyword evidence="8" id="KW-0653">Protein transport</keyword>
<dbReference type="HOGENOM" id="CLU_1132879_0_0_6"/>
<dbReference type="PATRIC" id="fig|421052.3.peg.3536"/>
<evidence type="ECO:0000256" key="7">
    <source>
        <dbReference type="ARBA" id="ARBA00022692"/>
    </source>
</evidence>
<dbReference type="EMBL" id="ATGI01000041">
    <property type="protein sequence ID" value="EPF69905.1"/>
    <property type="molecule type" value="Genomic_DNA"/>
</dbReference>
<keyword evidence="4" id="KW-0813">Transport</keyword>
<evidence type="ECO:0000256" key="9">
    <source>
        <dbReference type="ARBA" id="ARBA00023136"/>
    </source>
</evidence>
<dbReference type="GO" id="GO:0005886">
    <property type="term" value="C:plasma membrane"/>
    <property type="evidence" value="ECO:0007669"/>
    <property type="project" value="UniProtKB-SubCell"/>
</dbReference>
<evidence type="ECO:0000256" key="10">
    <source>
        <dbReference type="ARBA" id="ARBA00030772"/>
    </source>
</evidence>
<evidence type="ECO:0000313" key="11">
    <source>
        <dbReference type="EMBL" id="EPF69905.1"/>
    </source>
</evidence>
<dbReference type="eggNOG" id="ENOG502ZC38">
    <property type="taxonomic scope" value="Bacteria"/>
</dbReference>
<comment type="subcellular location">
    <subcellularLocation>
        <location evidence="1">Cell inner membrane</location>
    </subcellularLocation>
</comment>
<comment type="caution">
    <text evidence="11">The sequence shown here is derived from an EMBL/GenBank/DDBJ whole genome shotgun (WGS) entry which is preliminary data.</text>
</comment>
<name>S3MPR5_9GAMM</name>
<evidence type="ECO:0000256" key="2">
    <source>
        <dbReference type="ARBA" id="ARBA00007208"/>
    </source>
</evidence>
<evidence type="ECO:0000256" key="1">
    <source>
        <dbReference type="ARBA" id="ARBA00004533"/>
    </source>
</evidence>
<evidence type="ECO:0000313" key="12">
    <source>
        <dbReference type="Proteomes" id="UP000014568"/>
    </source>
</evidence>
<evidence type="ECO:0000256" key="4">
    <source>
        <dbReference type="ARBA" id="ARBA00022448"/>
    </source>
</evidence>
<dbReference type="AlphaFoldDB" id="S3MPR5"/>
<protein>
    <recommendedName>
        <fullName evidence="3">Type II secretion system protein N</fullName>
    </recommendedName>
    <alternativeName>
        <fullName evidence="10">General secretion pathway protein N</fullName>
    </alternativeName>
</protein>
<gene>
    <name evidence="11" type="ORF">F945_03612</name>
</gene>
<comment type="similarity">
    <text evidence="2">Belongs to the GSP N family.</text>
</comment>
<evidence type="ECO:0000256" key="3">
    <source>
        <dbReference type="ARBA" id="ARBA00021563"/>
    </source>
</evidence>
<keyword evidence="5" id="KW-1003">Cell membrane</keyword>
<dbReference type="InterPro" id="IPR022792">
    <property type="entry name" value="T2SS_protein-GspN"/>
</dbReference>